<dbReference type="Proteomes" id="UP001387215">
    <property type="component" value="Unassembled WGS sequence"/>
</dbReference>
<gene>
    <name evidence="3" type="ORF">ABU614_10620</name>
    <name evidence="2" type="ORF">V2J18_03865</name>
</gene>
<evidence type="ECO:0000313" key="4">
    <source>
        <dbReference type="Proteomes" id="UP001387215"/>
    </source>
</evidence>
<dbReference type="PANTHER" id="PTHR46637">
    <property type="entry name" value="TIS1421-TRANSPOSASE PROTEIN A"/>
    <property type="match status" value="1"/>
</dbReference>
<evidence type="ECO:0000313" key="3">
    <source>
        <dbReference type="EMBL" id="XCO77205.1"/>
    </source>
</evidence>
<protein>
    <submittedName>
        <fullName evidence="3">Transposase</fullName>
    </submittedName>
</protein>
<name>A0AAU8MYD0_9GAMM</name>
<keyword evidence="4" id="KW-1185">Reference proteome</keyword>
<proteinExistence type="predicted"/>
<evidence type="ECO:0000259" key="1">
    <source>
        <dbReference type="Pfam" id="PF13340"/>
    </source>
</evidence>
<dbReference type="InterPro" id="IPR052909">
    <property type="entry name" value="Transposase_6_like"/>
</dbReference>
<evidence type="ECO:0000313" key="2">
    <source>
        <dbReference type="EMBL" id="MEI2453812.1"/>
    </source>
</evidence>
<dbReference type="Pfam" id="PF13340">
    <property type="entry name" value="DUF4096"/>
    <property type="match status" value="1"/>
</dbReference>
<dbReference type="AlphaFoldDB" id="A0AAU8MYD0"/>
<dbReference type="PANTHER" id="PTHR46637:SF1">
    <property type="entry name" value="BLL5188 PROTEIN"/>
    <property type="match status" value="1"/>
</dbReference>
<dbReference type="EMBL" id="JBANDL010000002">
    <property type="protein sequence ID" value="MEI2453812.1"/>
    <property type="molecule type" value="Genomic_DNA"/>
</dbReference>
<feature type="domain" description="Insertion element IS402-like" evidence="1">
    <location>
        <begin position="15"/>
        <end position="87"/>
    </location>
</feature>
<accession>A0AAU8MYD0</accession>
<organism evidence="3">
    <name type="scientific">Lysobacter firmicutimachus</name>
    <dbReference type="NCBI Taxonomy" id="1792846"/>
    <lineage>
        <taxon>Bacteria</taxon>
        <taxon>Pseudomonadati</taxon>
        <taxon>Pseudomonadota</taxon>
        <taxon>Gammaproteobacteria</taxon>
        <taxon>Lysobacterales</taxon>
        <taxon>Lysobacteraceae</taxon>
        <taxon>Lysobacter</taxon>
    </lineage>
</organism>
<reference evidence="3" key="2">
    <citation type="submission" date="2024-06" db="EMBL/GenBank/DDBJ databases">
        <authorList>
            <person name="Li S."/>
        </authorList>
    </citation>
    <scope>NUCLEOTIDE SEQUENCE</scope>
    <source>
        <strain evidence="3">SR10</strain>
    </source>
</reference>
<dbReference type="EMBL" id="CP159925">
    <property type="protein sequence ID" value="XCO77205.1"/>
    <property type="molecule type" value="Genomic_DNA"/>
</dbReference>
<sequence>MIPDEHEESIYTRLDAKQWAAIEAVLPRTVYTRNTDTEDARRFVEAALWVMATGRFWTELPQAVYGPWRKNYVRSNRWIYRGMWQAVIGALGQDSELSTMISRYVKTQVERHQKLGRRNDFRLDGED</sequence>
<dbReference type="InterPro" id="IPR025161">
    <property type="entry name" value="IS402-like_dom"/>
</dbReference>
<reference evidence="2 4" key="1">
    <citation type="submission" date="2024-02" db="EMBL/GenBank/DDBJ databases">
        <title>Lysobacter Genome Sequencing and Mining.</title>
        <authorList>
            <person name="Bierman J."/>
            <person name="Walker M.C."/>
        </authorList>
    </citation>
    <scope>NUCLEOTIDE SEQUENCE [LARGE SCALE GENOMIC DNA]</scope>
    <source>
        <strain evidence="2 4">PB6250</strain>
    </source>
</reference>
<dbReference type="RefSeq" id="WP_141233455.1">
    <property type="nucleotide sequence ID" value="NZ_CP159925.1"/>
</dbReference>